<dbReference type="Proteomes" id="UP000317378">
    <property type="component" value="Unassembled WGS sequence"/>
</dbReference>
<dbReference type="GO" id="GO:0044281">
    <property type="term" value="P:small molecule metabolic process"/>
    <property type="evidence" value="ECO:0007669"/>
    <property type="project" value="UniProtKB-ARBA"/>
</dbReference>
<keyword evidence="2 4" id="KW-0378">Hydrolase</keyword>
<evidence type="ECO:0000313" key="5">
    <source>
        <dbReference type="Proteomes" id="UP000317378"/>
    </source>
</evidence>
<proteinExistence type="predicted"/>
<dbReference type="InterPro" id="IPR006439">
    <property type="entry name" value="HAD-SF_hydro_IA"/>
</dbReference>
<gene>
    <name evidence="4" type="ORF">FGD71_003485</name>
</gene>
<dbReference type="RefSeq" id="WP_119098883.1">
    <property type="nucleotide sequence ID" value="NZ_QXMJ01000045.1"/>
</dbReference>
<dbReference type="PANTHER" id="PTHR46470:SF4">
    <property type="entry name" value="5-AMINO-6-(5-PHOSPHO-D-RIBITYLAMINO)URACIL PHOSPHATASE YIGB"/>
    <property type="match status" value="1"/>
</dbReference>
<dbReference type="SUPFAM" id="SSF56784">
    <property type="entry name" value="HAD-like"/>
    <property type="match status" value="1"/>
</dbReference>
<dbReference type="EMBL" id="VCHX02000045">
    <property type="protein sequence ID" value="TPQ23552.1"/>
    <property type="molecule type" value="Genomic_DNA"/>
</dbReference>
<evidence type="ECO:0000256" key="1">
    <source>
        <dbReference type="ARBA" id="ARBA00001946"/>
    </source>
</evidence>
<dbReference type="PANTHER" id="PTHR46470">
    <property type="entry name" value="N-ACYLNEURAMINATE-9-PHOSPHATASE"/>
    <property type="match status" value="1"/>
</dbReference>
<evidence type="ECO:0000256" key="2">
    <source>
        <dbReference type="ARBA" id="ARBA00022801"/>
    </source>
</evidence>
<keyword evidence="5" id="KW-1185">Reference proteome</keyword>
<organism evidence="4 5">
    <name type="scientific">Streptomyces sporangiiformans</name>
    <dbReference type="NCBI Taxonomy" id="2315329"/>
    <lineage>
        <taxon>Bacteria</taxon>
        <taxon>Bacillati</taxon>
        <taxon>Actinomycetota</taxon>
        <taxon>Actinomycetes</taxon>
        <taxon>Kitasatosporales</taxon>
        <taxon>Streptomycetaceae</taxon>
        <taxon>Streptomyces</taxon>
    </lineage>
</organism>
<dbReference type="NCBIfam" id="TIGR01549">
    <property type="entry name" value="HAD-SF-IA-v1"/>
    <property type="match status" value="1"/>
</dbReference>
<evidence type="ECO:0000256" key="3">
    <source>
        <dbReference type="ARBA" id="ARBA00022842"/>
    </source>
</evidence>
<keyword evidence="3" id="KW-0460">Magnesium</keyword>
<dbReference type="Gene3D" id="3.40.50.1000">
    <property type="entry name" value="HAD superfamily/HAD-like"/>
    <property type="match status" value="1"/>
</dbReference>
<sequence>MPIQGVLFDVDDTLFDYSASEEAGVLAHLQTEGLLEQFPHPATAVALWRDIMERQYARFLNGEITFTEQQRERTREFLSHIGQITQTGLSDQEASAWFAGYRVHRDAAWAAFPDSEPVLRELAPDYRLGIVSNSSADHQRHKLGVIGLLPYFGDRLVCSDQHGEAKPAPSIFLAGCASIGLQPHEVAYVGDKYTLDAVGAHEAGLHAYWLDRANTSVGTAIGDGIRVIHTLDELPAALTGLSESPSPG</sequence>
<dbReference type="InterPro" id="IPR036412">
    <property type="entry name" value="HAD-like_sf"/>
</dbReference>
<dbReference type="OrthoDB" id="9810501at2"/>
<name>A0A505DR15_9ACTN</name>
<dbReference type="GO" id="GO:0016787">
    <property type="term" value="F:hydrolase activity"/>
    <property type="evidence" value="ECO:0007669"/>
    <property type="project" value="UniProtKB-KW"/>
</dbReference>
<dbReference type="SFLD" id="SFLDS00003">
    <property type="entry name" value="Haloacid_Dehalogenase"/>
    <property type="match status" value="1"/>
</dbReference>
<protein>
    <submittedName>
        <fullName evidence="4">HAD family hydrolase</fullName>
    </submittedName>
</protein>
<dbReference type="AlphaFoldDB" id="A0A505DR15"/>
<dbReference type="Gene3D" id="1.20.120.710">
    <property type="entry name" value="Haloacid dehalogenase hydrolase-like domain"/>
    <property type="match status" value="1"/>
</dbReference>
<dbReference type="SFLD" id="SFLDG01129">
    <property type="entry name" value="C1.5:_HAD__Beta-PGM__Phosphata"/>
    <property type="match status" value="1"/>
</dbReference>
<accession>A0A505DR15</accession>
<comment type="caution">
    <text evidence="4">The sequence shown here is derived from an EMBL/GenBank/DDBJ whole genome shotgun (WGS) entry which is preliminary data.</text>
</comment>
<reference evidence="4 5" key="1">
    <citation type="submission" date="2019-06" db="EMBL/GenBank/DDBJ databases">
        <title>Streptomyces sporangiiformans sp. nov., a novel actinomycete isolated from soil in Mount Song.</title>
        <authorList>
            <person name="Han L."/>
        </authorList>
    </citation>
    <scope>NUCLEOTIDE SEQUENCE [LARGE SCALE GENOMIC DNA]</scope>
    <source>
        <strain evidence="4 5">NEAU-SSA 1</strain>
    </source>
</reference>
<dbReference type="InterPro" id="IPR023214">
    <property type="entry name" value="HAD_sf"/>
</dbReference>
<dbReference type="Pfam" id="PF00702">
    <property type="entry name" value="Hydrolase"/>
    <property type="match status" value="1"/>
</dbReference>
<evidence type="ECO:0000313" key="4">
    <source>
        <dbReference type="EMBL" id="TPQ23552.1"/>
    </source>
</evidence>
<dbReference type="InterPro" id="IPR051400">
    <property type="entry name" value="HAD-like_hydrolase"/>
</dbReference>
<comment type="cofactor">
    <cofactor evidence="1">
        <name>Mg(2+)</name>
        <dbReference type="ChEBI" id="CHEBI:18420"/>
    </cofactor>
</comment>